<dbReference type="RefSeq" id="WP_232134591.1">
    <property type="nucleotide sequence ID" value="NZ_CP089507.1"/>
</dbReference>
<feature type="domain" description="General secretion pathway GspH" evidence="12">
    <location>
        <begin position="46"/>
        <end position="159"/>
    </location>
</feature>
<keyword evidence="4" id="KW-0488">Methylation</keyword>
<dbReference type="EMBL" id="JAJQKU010000001">
    <property type="protein sequence ID" value="MCD9096115.1"/>
    <property type="molecule type" value="Genomic_DNA"/>
</dbReference>
<dbReference type="NCBIfam" id="TIGR02532">
    <property type="entry name" value="IV_pilin_GFxxxE"/>
    <property type="match status" value="1"/>
</dbReference>
<evidence type="ECO:0000256" key="5">
    <source>
        <dbReference type="ARBA" id="ARBA00022519"/>
    </source>
</evidence>
<dbReference type="Pfam" id="PF12019">
    <property type="entry name" value="GspH"/>
    <property type="match status" value="1"/>
</dbReference>
<keyword evidence="3" id="KW-1003">Cell membrane</keyword>
<dbReference type="Proteomes" id="UP001430360">
    <property type="component" value="Unassembled WGS sequence"/>
</dbReference>
<reference evidence="13" key="2">
    <citation type="journal article" date="2022" name="Syst. Appl. Microbiol.">
        <title>Physiological and genomic characterisation of Luteimonas fraxinea sp. nov., a bacterial species associated with trees tolerant to ash dieback.</title>
        <authorList>
            <person name="Ulrich K."/>
            <person name="Becker R."/>
            <person name="Behrendt U."/>
            <person name="Kube M."/>
            <person name="Schneck V."/>
            <person name="Ulrich A."/>
        </authorList>
    </citation>
    <scope>NUCLEOTIDE SEQUENCE</scope>
    <source>
        <strain evidence="13">A1P009</strain>
    </source>
</reference>
<evidence type="ECO:0000256" key="3">
    <source>
        <dbReference type="ARBA" id="ARBA00022475"/>
    </source>
</evidence>
<sequence>MRQQHGLTLIELMTTLAILALLGTFGLSAFVETLARHRVQTALHLISADLAMARSTAIMRRNQVVACPGNALLGCRPDADWSHGWIVFTDPDGNRQPDTEDDLIRVANAPSGAPQSIRLASTRNFVRYQRDGRSAGTNLTINVCRGDALGGQVVVNNLGRVRSARPNGEQACPFR</sequence>
<evidence type="ECO:0000256" key="2">
    <source>
        <dbReference type="ARBA" id="ARBA00021549"/>
    </source>
</evidence>
<evidence type="ECO:0000256" key="6">
    <source>
        <dbReference type="ARBA" id="ARBA00022692"/>
    </source>
</evidence>
<keyword evidence="5" id="KW-0997">Cell inner membrane</keyword>
<dbReference type="Gene3D" id="3.55.40.10">
    <property type="entry name" value="minor pseudopilin epsh domain"/>
    <property type="match status" value="1"/>
</dbReference>
<organism evidence="13 14">
    <name type="scientific">Luteimonas fraxinea</name>
    <dbReference type="NCBI Taxonomy" id="2901869"/>
    <lineage>
        <taxon>Bacteria</taxon>
        <taxon>Pseudomonadati</taxon>
        <taxon>Pseudomonadota</taxon>
        <taxon>Gammaproteobacteria</taxon>
        <taxon>Lysobacterales</taxon>
        <taxon>Lysobacteraceae</taxon>
        <taxon>Luteimonas</taxon>
    </lineage>
</organism>
<evidence type="ECO:0000256" key="10">
    <source>
        <dbReference type="ARBA" id="ARBA00030775"/>
    </source>
</evidence>
<keyword evidence="6 11" id="KW-0812">Transmembrane</keyword>
<reference evidence="13" key="1">
    <citation type="submission" date="2021-12" db="EMBL/GenBank/DDBJ databases">
        <authorList>
            <person name="Ulrich A."/>
        </authorList>
    </citation>
    <scope>NUCLEOTIDE SEQUENCE</scope>
    <source>
        <strain evidence="13">A1P009</strain>
    </source>
</reference>
<keyword evidence="14" id="KW-1185">Reference proteome</keyword>
<evidence type="ECO:0000256" key="7">
    <source>
        <dbReference type="ARBA" id="ARBA00022989"/>
    </source>
</evidence>
<keyword evidence="7 11" id="KW-1133">Transmembrane helix</keyword>
<comment type="similarity">
    <text evidence="9">Belongs to the GSP H family.</text>
</comment>
<evidence type="ECO:0000256" key="1">
    <source>
        <dbReference type="ARBA" id="ARBA00004377"/>
    </source>
</evidence>
<dbReference type="PROSITE" id="PS00409">
    <property type="entry name" value="PROKAR_NTER_METHYL"/>
    <property type="match status" value="1"/>
</dbReference>
<evidence type="ECO:0000256" key="4">
    <source>
        <dbReference type="ARBA" id="ARBA00022481"/>
    </source>
</evidence>
<proteinExistence type="inferred from homology"/>
<evidence type="ECO:0000256" key="9">
    <source>
        <dbReference type="ARBA" id="ARBA00025772"/>
    </source>
</evidence>
<feature type="transmembrane region" description="Helical" evidence="11">
    <location>
        <begin position="12"/>
        <end position="31"/>
    </location>
</feature>
<dbReference type="InterPro" id="IPR012902">
    <property type="entry name" value="N_methyl_site"/>
</dbReference>
<dbReference type="InterPro" id="IPR022346">
    <property type="entry name" value="T2SS_GspH"/>
</dbReference>
<dbReference type="Pfam" id="PF07963">
    <property type="entry name" value="N_methyl"/>
    <property type="match status" value="1"/>
</dbReference>
<name>A0ABS8UC86_9GAMM</name>
<comment type="subcellular location">
    <subcellularLocation>
        <location evidence="1">Cell inner membrane</location>
        <topology evidence="1">Single-pass membrane protein</topology>
    </subcellularLocation>
</comment>
<dbReference type="InterPro" id="IPR045584">
    <property type="entry name" value="Pilin-like"/>
</dbReference>
<evidence type="ECO:0000256" key="8">
    <source>
        <dbReference type="ARBA" id="ARBA00023136"/>
    </source>
</evidence>
<evidence type="ECO:0000313" key="14">
    <source>
        <dbReference type="Proteomes" id="UP001430360"/>
    </source>
</evidence>
<comment type="caution">
    <text evidence="13">The sequence shown here is derived from an EMBL/GenBank/DDBJ whole genome shotgun (WGS) entry which is preliminary data.</text>
</comment>
<accession>A0ABS8UC86</accession>
<gene>
    <name evidence="13" type="ORF">LTT95_04090</name>
</gene>
<evidence type="ECO:0000259" key="12">
    <source>
        <dbReference type="Pfam" id="PF12019"/>
    </source>
</evidence>
<keyword evidence="8 11" id="KW-0472">Membrane</keyword>
<dbReference type="SUPFAM" id="SSF54523">
    <property type="entry name" value="Pili subunits"/>
    <property type="match status" value="1"/>
</dbReference>
<evidence type="ECO:0000256" key="11">
    <source>
        <dbReference type="SAM" id="Phobius"/>
    </source>
</evidence>
<evidence type="ECO:0000313" key="13">
    <source>
        <dbReference type="EMBL" id="MCD9096115.1"/>
    </source>
</evidence>
<protein>
    <recommendedName>
        <fullName evidence="2">Type II secretion system protein H</fullName>
    </recommendedName>
    <alternativeName>
        <fullName evidence="10">General secretion pathway protein H</fullName>
    </alternativeName>
</protein>